<dbReference type="GO" id="GO:0008270">
    <property type="term" value="F:zinc ion binding"/>
    <property type="evidence" value="ECO:0007669"/>
    <property type="project" value="UniProtKB-KW"/>
</dbReference>
<evidence type="ECO:0000256" key="7">
    <source>
        <dbReference type="ARBA" id="ARBA00039886"/>
    </source>
</evidence>
<evidence type="ECO:0000313" key="12">
    <source>
        <dbReference type="Proteomes" id="UP001497472"/>
    </source>
</evidence>
<dbReference type="Proteomes" id="UP001497472">
    <property type="component" value="Unassembled WGS sequence"/>
</dbReference>
<dbReference type="PANTHER" id="PTHR46527:SF1">
    <property type="entry name" value="NUCLEOPORIN NUP42"/>
    <property type="match status" value="1"/>
</dbReference>
<gene>
    <name evidence="11" type="ORF">LNINA_LOCUS9551</name>
</gene>
<dbReference type="Pfam" id="PF18044">
    <property type="entry name" value="zf-CCCH_4"/>
    <property type="match status" value="1"/>
</dbReference>
<evidence type="ECO:0000256" key="5">
    <source>
        <dbReference type="ARBA" id="ARBA00023242"/>
    </source>
</evidence>
<keyword evidence="12" id="KW-1185">Reference proteome</keyword>
<protein>
    <recommendedName>
        <fullName evidence="7">Nucleoporin NUP42</fullName>
    </recommendedName>
    <alternativeName>
        <fullName evidence="8">Nucleoporin-like protein 2</fullName>
    </alternativeName>
</protein>
<evidence type="ECO:0000256" key="3">
    <source>
        <dbReference type="ARBA" id="ARBA00022771"/>
    </source>
</evidence>
<dbReference type="PROSITE" id="PS50103">
    <property type="entry name" value="ZF_C3H1"/>
    <property type="match status" value="1"/>
</dbReference>
<feature type="zinc finger region" description="C3H1-type" evidence="9">
    <location>
        <begin position="1"/>
        <end position="25"/>
    </location>
</feature>
<dbReference type="InterPro" id="IPR051767">
    <property type="entry name" value="Nucleoporin_NUP42"/>
</dbReference>
<evidence type="ECO:0000256" key="4">
    <source>
        <dbReference type="ARBA" id="ARBA00022833"/>
    </source>
</evidence>
<proteinExistence type="predicted"/>
<dbReference type="Gene3D" id="4.10.1000.10">
    <property type="entry name" value="Zinc finger, CCCH-type"/>
    <property type="match status" value="1"/>
</dbReference>
<dbReference type="PANTHER" id="PTHR46527">
    <property type="entry name" value="NUCLEOPORIN-LIKE PROTEIN 2"/>
    <property type="match status" value="1"/>
</dbReference>
<dbReference type="SUPFAM" id="SSF90229">
    <property type="entry name" value="CCCH zinc finger"/>
    <property type="match status" value="1"/>
</dbReference>
<comment type="function">
    <text evidence="6">Required for the export of mRNAs containing poly(A) tails from the nucleus into the cytoplasm.</text>
</comment>
<dbReference type="SMART" id="SM00356">
    <property type="entry name" value="ZnF_C3H1"/>
    <property type="match status" value="1"/>
</dbReference>
<keyword evidence="3 9" id="KW-0863">Zinc-finger</keyword>
<dbReference type="InterPro" id="IPR000571">
    <property type="entry name" value="Znf_CCCH"/>
</dbReference>
<dbReference type="GO" id="GO:0031965">
    <property type="term" value="C:nuclear membrane"/>
    <property type="evidence" value="ECO:0007669"/>
    <property type="project" value="UniProtKB-SubCell"/>
</dbReference>
<evidence type="ECO:0000256" key="8">
    <source>
        <dbReference type="ARBA" id="ARBA00042384"/>
    </source>
</evidence>
<dbReference type="InterPro" id="IPR036855">
    <property type="entry name" value="Znf_CCCH_sf"/>
</dbReference>
<evidence type="ECO:0000256" key="1">
    <source>
        <dbReference type="ARBA" id="ARBA00004335"/>
    </source>
</evidence>
<dbReference type="AlphaFoldDB" id="A0AAV1JM95"/>
<keyword evidence="2 9" id="KW-0479">Metal-binding</keyword>
<comment type="subcellular location">
    <subcellularLocation>
        <location evidence="1">Nucleus membrane</location>
        <topology evidence="1">Peripheral membrane protein</topology>
        <orientation evidence="1">Cytoplasmic side</orientation>
    </subcellularLocation>
</comment>
<accession>A0AAV1JM95</accession>
<name>A0AAV1JM95_9NEOP</name>
<feature type="domain" description="C3H1-type" evidence="10">
    <location>
        <begin position="1"/>
        <end position="25"/>
    </location>
</feature>
<keyword evidence="5" id="KW-0539">Nucleus</keyword>
<evidence type="ECO:0000256" key="9">
    <source>
        <dbReference type="PROSITE-ProRule" id="PRU00723"/>
    </source>
</evidence>
<dbReference type="InterPro" id="IPR041367">
    <property type="entry name" value="Znf-CCCH_4"/>
</dbReference>
<organism evidence="11 12">
    <name type="scientific">Leptosia nina</name>
    <dbReference type="NCBI Taxonomy" id="320188"/>
    <lineage>
        <taxon>Eukaryota</taxon>
        <taxon>Metazoa</taxon>
        <taxon>Ecdysozoa</taxon>
        <taxon>Arthropoda</taxon>
        <taxon>Hexapoda</taxon>
        <taxon>Insecta</taxon>
        <taxon>Pterygota</taxon>
        <taxon>Neoptera</taxon>
        <taxon>Endopterygota</taxon>
        <taxon>Lepidoptera</taxon>
        <taxon>Glossata</taxon>
        <taxon>Ditrysia</taxon>
        <taxon>Papilionoidea</taxon>
        <taxon>Pieridae</taxon>
        <taxon>Pierinae</taxon>
        <taxon>Leptosia</taxon>
    </lineage>
</organism>
<reference evidence="11 12" key="1">
    <citation type="submission" date="2023-11" db="EMBL/GenBank/DDBJ databases">
        <authorList>
            <person name="Okamura Y."/>
        </authorList>
    </citation>
    <scope>NUCLEOTIDE SEQUENCE [LARGE SCALE GENOMIC DNA]</scope>
</reference>
<sequence length="354" mass="39580">MVVCRYFLQGSCRFGQNCRFEHTYSSKYSYQAPTANVDQEVIQQVKSDIQESLYGGQWILSYYSPFKGGCFPGLNNFSQEEARLMIYEAKANNTLDQTMLYMNSLYNDNKQKYQQILEASPSIVKVLTSLYKGEPVSSPFENKSQVSQGFGSQATSIFRSAVQSDPFNQTKESVFSRLGNQNVNASDVPKSIFAQATHNIFGPSQPPPAYQPPLQNNSTAKSIFAQASHNTFNQPQQSVFTNNQQSVFTASPPKQNIFATNQVSHDVFANNQQQQSVFTKTPENPFGVQQNTITRTNAEIFGITKNAFEQSPDDDDNVYSKIESLSPSDLEAFNSSDFKLGFIPELPPPHSLCI</sequence>
<keyword evidence="4 9" id="KW-0862">Zinc</keyword>
<evidence type="ECO:0000256" key="6">
    <source>
        <dbReference type="ARBA" id="ARBA00037262"/>
    </source>
</evidence>
<comment type="caution">
    <text evidence="11">The sequence shown here is derived from an EMBL/GenBank/DDBJ whole genome shotgun (WGS) entry which is preliminary data.</text>
</comment>
<evidence type="ECO:0000256" key="2">
    <source>
        <dbReference type="ARBA" id="ARBA00022723"/>
    </source>
</evidence>
<evidence type="ECO:0000259" key="10">
    <source>
        <dbReference type="PROSITE" id="PS50103"/>
    </source>
</evidence>
<dbReference type="EMBL" id="CAVLEF010000081">
    <property type="protein sequence ID" value="CAK1550318.1"/>
    <property type="molecule type" value="Genomic_DNA"/>
</dbReference>
<evidence type="ECO:0000313" key="11">
    <source>
        <dbReference type="EMBL" id="CAK1550318.1"/>
    </source>
</evidence>